<keyword evidence="2" id="KW-1185">Reference proteome</keyword>
<reference evidence="1" key="1">
    <citation type="submission" date="2020-07" db="EMBL/GenBank/DDBJ databases">
        <title>Clarias magur genome sequencing, assembly and annotation.</title>
        <authorList>
            <person name="Kushwaha B."/>
            <person name="Kumar R."/>
            <person name="Das P."/>
            <person name="Joshi C.G."/>
            <person name="Kumar D."/>
            <person name="Nagpure N.S."/>
            <person name="Pandey M."/>
            <person name="Agarwal S."/>
            <person name="Srivastava S."/>
            <person name="Singh M."/>
            <person name="Sahoo L."/>
            <person name="Jayasankar P."/>
            <person name="Meher P.K."/>
            <person name="Koringa P.G."/>
            <person name="Iquebal M.A."/>
            <person name="Das S.P."/>
            <person name="Bit A."/>
            <person name="Patnaik S."/>
            <person name="Patel N."/>
            <person name="Shah T.M."/>
            <person name="Hinsu A."/>
            <person name="Jena J.K."/>
        </authorList>
    </citation>
    <scope>NUCLEOTIDE SEQUENCE</scope>
    <source>
        <strain evidence="1">CIFAMagur01</strain>
        <tissue evidence="1">Testis</tissue>
    </source>
</reference>
<comment type="caution">
    <text evidence="1">The sequence shown here is derived from an EMBL/GenBank/DDBJ whole genome shotgun (WGS) entry which is preliminary data.</text>
</comment>
<evidence type="ECO:0000313" key="1">
    <source>
        <dbReference type="EMBL" id="KAF5896322.1"/>
    </source>
</evidence>
<name>A0A8J4UF62_CLAMG</name>
<protein>
    <submittedName>
        <fullName evidence="1">Uncharacterized protein</fullName>
    </submittedName>
</protein>
<gene>
    <name evidence="1" type="ORF">DAT39_013960</name>
</gene>
<dbReference type="AlphaFoldDB" id="A0A8J4UF62"/>
<evidence type="ECO:0000313" key="2">
    <source>
        <dbReference type="Proteomes" id="UP000727407"/>
    </source>
</evidence>
<sequence length="53" mass="6404">MRQKGEKWFERQRKLREVNQTCEGPRVYALQIHCSVKIFVCHHSQKPVLVFSF</sequence>
<accession>A0A8J4UF62</accession>
<organism evidence="1 2">
    <name type="scientific">Clarias magur</name>
    <name type="common">Asian catfish</name>
    <name type="synonym">Macropteronotus magur</name>
    <dbReference type="NCBI Taxonomy" id="1594786"/>
    <lineage>
        <taxon>Eukaryota</taxon>
        <taxon>Metazoa</taxon>
        <taxon>Chordata</taxon>
        <taxon>Craniata</taxon>
        <taxon>Vertebrata</taxon>
        <taxon>Euteleostomi</taxon>
        <taxon>Actinopterygii</taxon>
        <taxon>Neopterygii</taxon>
        <taxon>Teleostei</taxon>
        <taxon>Ostariophysi</taxon>
        <taxon>Siluriformes</taxon>
        <taxon>Clariidae</taxon>
        <taxon>Clarias</taxon>
    </lineage>
</organism>
<proteinExistence type="predicted"/>
<dbReference type="EMBL" id="QNUK01000281">
    <property type="protein sequence ID" value="KAF5896322.1"/>
    <property type="molecule type" value="Genomic_DNA"/>
</dbReference>
<dbReference type="Proteomes" id="UP000727407">
    <property type="component" value="Unassembled WGS sequence"/>
</dbReference>